<keyword evidence="2" id="KW-0479">Metal-binding</keyword>
<proteinExistence type="predicted"/>
<keyword evidence="1" id="KW-0004">4Fe-4S</keyword>
<evidence type="ECO:0000313" key="8">
    <source>
        <dbReference type="EMBL" id="QTN00893.1"/>
    </source>
</evidence>
<dbReference type="InterPro" id="IPR051460">
    <property type="entry name" value="HdrC_iron-sulfur_subunit"/>
</dbReference>
<dbReference type="Proteomes" id="UP000665043">
    <property type="component" value="Chromosome"/>
</dbReference>
<feature type="transmembrane region" description="Helical" evidence="6">
    <location>
        <begin position="191"/>
        <end position="219"/>
    </location>
</feature>
<dbReference type="InterPro" id="IPR004017">
    <property type="entry name" value="Cys_rich_dom"/>
</dbReference>
<keyword evidence="6" id="KW-1133">Transmembrane helix</keyword>
<dbReference type="Pfam" id="PF02754">
    <property type="entry name" value="CCG"/>
    <property type="match status" value="2"/>
</dbReference>
<keyword evidence="6" id="KW-0472">Membrane</keyword>
<protein>
    <submittedName>
        <fullName evidence="8">4Fe-4S dicluster domain-containing protein</fullName>
    </submittedName>
</protein>
<dbReference type="InterPro" id="IPR017900">
    <property type="entry name" value="4Fe4S_Fe_S_CS"/>
</dbReference>
<dbReference type="EMBL" id="CP046956">
    <property type="protein sequence ID" value="QTN00893.1"/>
    <property type="molecule type" value="Genomic_DNA"/>
</dbReference>
<feature type="domain" description="4Fe-4S ferredoxin-type" evidence="7">
    <location>
        <begin position="273"/>
        <end position="303"/>
    </location>
</feature>
<keyword evidence="3" id="KW-0560">Oxidoreductase</keyword>
<keyword evidence="9" id="KW-1185">Reference proteome</keyword>
<sequence>MDGLLLLNWILFLAVTGYGIYLFVRVVRTRIAYIKMGKKFEFDGEIKQRLNRVWINVFGQKKLLKDKKSGAIHVMMFYGFLLVQFGAIDFIVKGLVPGAHLPLGPLYPGFTFFQELVTLMILVAVVWAFYRRYIEKLVRLKRGFKAGLVLLFIGTLMLSVLIGNGMGMVWHGHETAWTEPVASLIANAFSWLSPTAAAAVFFVAWWVHLLALLSFLVYVPQSKHAHLLAAPANVFLSRQTPPGKLKKLDFEVDDEVDEEEVSFGVSKIEDFNQLQLIDLYACVECGRCTNVCPATGTGKMLSPMDLIVKLRDHLTEKGAAVTGQSPWVPSYAFANTEGNQLAQMARNAGAAKDEVAAGLESVNNTSLIGDVITEEELWACTTCRNCEDQCPVMNEHVDKIIDLRRYLVLTEGRMDQDAQRAMMNIERQGNPWGLSKKERENWRDLDQDVSIPTVKELKKAGEEFEYLFWVSSMGSYDNRSQKIAMAFAKLMNEAGVKFAILGNKEANSGDTARRIGNEFLFQELAEKNIKEFQKHNVQKIVTIDPHAYNIFKNEYPDFGFEAEVYHHTQLLYDLVTEGRLKPSREINETLTYHDSCYLGRYNGVYDPPREILKRIPGISLVEMDRNRENGMCCGAGGGLMWTEDKTGNRINVTRTEQALKVNPTMISSACPFCLTMLSDGTKAKEVDEDISTMDVAEILALSVFEKKEEKTA</sequence>
<organism evidence="8 9">
    <name type="scientific">Sediminibacillus dalangtanensis</name>
    <dbReference type="NCBI Taxonomy" id="2729421"/>
    <lineage>
        <taxon>Bacteria</taxon>
        <taxon>Bacillati</taxon>
        <taxon>Bacillota</taxon>
        <taxon>Bacilli</taxon>
        <taxon>Bacillales</taxon>
        <taxon>Bacillaceae</taxon>
        <taxon>Sediminibacillus</taxon>
    </lineage>
</organism>
<evidence type="ECO:0000313" key="9">
    <source>
        <dbReference type="Proteomes" id="UP000665043"/>
    </source>
</evidence>
<evidence type="ECO:0000256" key="3">
    <source>
        <dbReference type="ARBA" id="ARBA00023002"/>
    </source>
</evidence>
<keyword evidence="6" id="KW-0812">Transmembrane</keyword>
<dbReference type="PANTHER" id="PTHR43255">
    <property type="entry name" value="IRON-SULFUR-BINDING OXIDOREDUCTASE FADF-RELATED-RELATED"/>
    <property type="match status" value="1"/>
</dbReference>
<evidence type="ECO:0000256" key="5">
    <source>
        <dbReference type="ARBA" id="ARBA00023014"/>
    </source>
</evidence>
<dbReference type="InterPro" id="IPR009051">
    <property type="entry name" value="Helical_ferredxn"/>
</dbReference>
<evidence type="ECO:0000256" key="2">
    <source>
        <dbReference type="ARBA" id="ARBA00022723"/>
    </source>
</evidence>
<evidence type="ECO:0000256" key="1">
    <source>
        <dbReference type="ARBA" id="ARBA00022485"/>
    </source>
</evidence>
<dbReference type="Gene3D" id="1.10.1060.10">
    <property type="entry name" value="Alpha-helical ferredoxin"/>
    <property type="match status" value="1"/>
</dbReference>
<dbReference type="Gene3D" id="1.20.950.20">
    <property type="entry name" value="Transmembrane di-heme cytochromes, Chain C"/>
    <property type="match status" value="1"/>
</dbReference>
<reference evidence="8 9" key="1">
    <citation type="submission" date="2019-12" db="EMBL/GenBank/DDBJ databases">
        <title>The whole genome sequencing of a strain isolated from a Mars analog, Dalangtan Playa.</title>
        <authorList>
            <person name="Huang T."/>
        </authorList>
    </citation>
    <scope>NUCLEOTIDE SEQUENCE [LARGE SCALE GENOMIC DNA]</scope>
    <source>
        <strain evidence="8 9">DP4-553-S</strain>
    </source>
</reference>
<name>A0ABX7VV91_9BACI</name>
<keyword evidence="5" id="KW-0411">Iron-sulfur</keyword>
<accession>A0ABX7VV91</accession>
<dbReference type="PANTHER" id="PTHR43255:SF1">
    <property type="entry name" value="IRON-SULFUR-BINDING OXIDOREDUCTASE FADF-RELATED"/>
    <property type="match status" value="1"/>
</dbReference>
<evidence type="ECO:0000256" key="6">
    <source>
        <dbReference type="SAM" id="Phobius"/>
    </source>
</evidence>
<feature type="transmembrane region" description="Helical" evidence="6">
    <location>
        <begin position="71"/>
        <end position="92"/>
    </location>
</feature>
<feature type="transmembrane region" description="Helical" evidence="6">
    <location>
        <begin position="150"/>
        <end position="171"/>
    </location>
</feature>
<dbReference type="InterPro" id="IPR017896">
    <property type="entry name" value="4Fe4S_Fe-S-bd"/>
</dbReference>
<evidence type="ECO:0000256" key="4">
    <source>
        <dbReference type="ARBA" id="ARBA00023004"/>
    </source>
</evidence>
<feature type="transmembrane region" description="Helical" evidence="6">
    <location>
        <begin position="6"/>
        <end position="27"/>
    </location>
</feature>
<dbReference type="PROSITE" id="PS00198">
    <property type="entry name" value="4FE4S_FER_1"/>
    <property type="match status" value="2"/>
</dbReference>
<feature type="transmembrane region" description="Helical" evidence="6">
    <location>
        <begin position="112"/>
        <end position="130"/>
    </location>
</feature>
<dbReference type="SUPFAM" id="SSF103501">
    <property type="entry name" value="Respiratory nitrate reductase 1 gamma chain"/>
    <property type="match status" value="1"/>
</dbReference>
<evidence type="ECO:0000259" key="7">
    <source>
        <dbReference type="PROSITE" id="PS51379"/>
    </source>
</evidence>
<gene>
    <name evidence="8" type="ORF">ERJ70_17335</name>
</gene>
<dbReference type="InterPro" id="IPR036197">
    <property type="entry name" value="NarG-like_sf"/>
</dbReference>
<dbReference type="RefSeq" id="WP_209366019.1">
    <property type="nucleotide sequence ID" value="NZ_CP046956.1"/>
</dbReference>
<dbReference type="PROSITE" id="PS51379">
    <property type="entry name" value="4FE4S_FER_2"/>
    <property type="match status" value="1"/>
</dbReference>
<dbReference type="SUPFAM" id="SSF46548">
    <property type="entry name" value="alpha-helical ferredoxin"/>
    <property type="match status" value="1"/>
</dbReference>
<dbReference type="Pfam" id="PF13183">
    <property type="entry name" value="Fer4_8"/>
    <property type="match status" value="1"/>
</dbReference>
<keyword evidence="4" id="KW-0408">Iron</keyword>